<feature type="domain" description="Protein kinase" evidence="11">
    <location>
        <begin position="18"/>
        <end position="281"/>
    </location>
</feature>
<dbReference type="GO" id="GO:0045717">
    <property type="term" value="P:negative regulation of fatty acid biosynthetic process"/>
    <property type="evidence" value="ECO:0007669"/>
    <property type="project" value="UniProtKB-ARBA"/>
</dbReference>
<evidence type="ECO:0000256" key="4">
    <source>
        <dbReference type="ARBA" id="ARBA00022741"/>
    </source>
</evidence>
<dbReference type="PANTHER" id="PTHR43289">
    <property type="entry name" value="MITOGEN-ACTIVATED PROTEIN KINASE KINASE KINASE 20-RELATED"/>
    <property type="match status" value="1"/>
</dbReference>
<dbReference type="GO" id="GO:0005524">
    <property type="term" value="F:ATP binding"/>
    <property type="evidence" value="ECO:0007669"/>
    <property type="project" value="UniProtKB-KW"/>
</dbReference>
<evidence type="ECO:0000256" key="9">
    <source>
        <dbReference type="SAM" id="MobiDB-lite"/>
    </source>
</evidence>
<dbReference type="CDD" id="cd06577">
    <property type="entry name" value="PASTA_pknB"/>
    <property type="match status" value="3"/>
</dbReference>
<dbReference type="Pfam" id="PF00069">
    <property type="entry name" value="Pkinase"/>
    <property type="match status" value="1"/>
</dbReference>
<dbReference type="PROSITE" id="PS00108">
    <property type="entry name" value="PROTEIN_KINASE_ST"/>
    <property type="match status" value="1"/>
</dbReference>
<dbReference type="PANTHER" id="PTHR43289:SF34">
    <property type="entry name" value="SERINE_THREONINE-PROTEIN KINASE YBDM-RELATED"/>
    <property type="match status" value="1"/>
</dbReference>
<name>A0A4Q7NGJ9_9ACTN</name>
<evidence type="ECO:0000259" key="11">
    <source>
        <dbReference type="PROSITE" id="PS50011"/>
    </source>
</evidence>
<dbReference type="FunFam" id="1.10.510.10:FF:000021">
    <property type="entry name" value="Serine/threonine protein kinase"/>
    <property type="match status" value="1"/>
</dbReference>
<dbReference type="FunFam" id="3.30.200.20:FF:000035">
    <property type="entry name" value="Serine/threonine protein kinase Stk1"/>
    <property type="match status" value="1"/>
</dbReference>
<dbReference type="Gene3D" id="3.30.10.20">
    <property type="match status" value="4"/>
</dbReference>
<feature type="region of interest" description="Disordered" evidence="9">
    <location>
        <begin position="286"/>
        <end position="319"/>
    </location>
</feature>
<evidence type="ECO:0000256" key="7">
    <source>
        <dbReference type="ARBA" id="ARBA00047899"/>
    </source>
</evidence>
<evidence type="ECO:0000313" key="14">
    <source>
        <dbReference type="Proteomes" id="UP000293638"/>
    </source>
</evidence>
<sequence length="604" mass="63068">MDSAVADPLVGQVVDARYRVERRVASGGMATVYDALDLRLERRVALKVMHPWLTTDPDLVARFGREAKAAARLSAPTIVAVLDQGEDAGRVWLAMEYVEGGTLRDLLRERGRLDPAQALDVLLPVLEALGAAHAAQFVHRDVKPENVLLRADGAVKVGDFGLVRAVTAASTTRADGVLGSVGYLAPEVLERGTADERVDVYAAGVVLFEALTGERPFAGETPIQVAYQHVHSAVPAPSSLRPELPPALDRLVQDATRRDPSARFRDAAAMLAAARAVRASLGGQATEVVAPRSPTATRPVPPLPAAPPAAPRRPSPGRVRRRRRALAALVVLLALVGAGAWWGPLRYASPPSLDSLPTAQATQVARAHGFGVAVAERYDDHVQRGRVIDSTPHDPWLRRGSTLHLVVSRGPEVHDVPQVAGKSVADARAAIAAAHLTAGAVSGAWSDTVPKGMVVSTTPPAGESQRAGTAVALVVSSGPRPVKVPRLLGLSADDATAALAAVRLEIATSKDYSLTVPDGEVMSQGTSAGTSVLPGTTVPVTVSQGPPLVKVPSVVGMRTGAARGRLEAAGFRVTTGGIDILGRVLYQSKHGSAPQGSTVHLTTT</sequence>
<dbReference type="GO" id="GO:0004674">
    <property type="term" value="F:protein serine/threonine kinase activity"/>
    <property type="evidence" value="ECO:0007669"/>
    <property type="project" value="UniProtKB-KW"/>
</dbReference>
<gene>
    <name evidence="13" type="ORF">EV189_3350</name>
</gene>
<evidence type="ECO:0000256" key="3">
    <source>
        <dbReference type="ARBA" id="ARBA00022679"/>
    </source>
</evidence>
<dbReference type="AlphaFoldDB" id="A0A4Q7NGJ9"/>
<dbReference type="EMBL" id="SGXD01000004">
    <property type="protein sequence ID" value="RZS82952.1"/>
    <property type="molecule type" value="Genomic_DNA"/>
</dbReference>
<keyword evidence="10" id="KW-1133">Transmembrane helix</keyword>
<organism evidence="13 14">
    <name type="scientific">Motilibacter rhizosphaerae</name>
    <dbReference type="NCBI Taxonomy" id="598652"/>
    <lineage>
        <taxon>Bacteria</taxon>
        <taxon>Bacillati</taxon>
        <taxon>Actinomycetota</taxon>
        <taxon>Actinomycetes</taxon>
        <taxon>Motilibacterales</taxon>
        <taxon>Motilibacteraceae</taxon>
        <taxon>Motilibacter</taxon>
    </lineage>
</organism>
<dbReference type="Gene3D" id="3.30.200.20">
    <property type="entry name" value="Phosphorylase Kinase, domain 1"/>
    <property type="match status" value="1"/>
</dbReference>
<evidence type="ECO:0000256" key="8">
    <source>
        <dbReference type="ARBA" id="ARBA00048679"/>
    </source>
</evidence>
<dbReference type="SMART" id="SM00740">
    <property type="entry name" value="PASTA"/>
    <property type="match status" value="3"/>
</dbReference>
<dbReference type="RefSeq" id="WP_130494058.1">
    <property type="nucleotide sequence ID" value="NZ_SGXD01000004.1"/>
</dbReference>
<keyword evidence="5 13" id="KW-0418">Kinase</keyword>
<evidence type="ECO:0000256" key="6">
    <source>
        <dbReference type="ARBA" id="ARBA00022840"/>
    </source>
</evidence>
<proteinExistence type="predicted"/>
<evidence type="ECO:0000256" key="1">
    <source>
        <dbReference type="ARBA" id="ARBA00012513"/>
    </source>
</evidence>
<dbReference type="InterPro" id="IPR005543">
    <property type="entry name" value="PASTA_dom"/>
</dbReference>
<comment type="caution">
    <text evidence="13">The sequence shown here is derived from an EMBL/GenBank/DDBJ whole genome shotgun (WGS) entry which is preliminary data.</text>
</comment>
<dbReference type="Gene3D" id="1.10.510.10">
    <property type="entry name" value="Transferase(Phosphotransferase) domain 1"/>
    <property type="match status" value="1"/>
</dbReference>
<dbReference type="SMART" id="SM00220">
    <property type="entry name" value="S_TKc"/>
    <property type="match status" value="1"/>
</dbReference>
<dbReference type="InterPro" id="IPR011009">
    <property type="entry name" value="Kinase-like_dom_sf"/>
</dbReference>
<keyword evidence="4" id="KW-0547">Nucleotide-binding</keyword>
<evidence type="ECO:0000256" key="2">
    <source>
        <dbReference type="ARBA" id="ARBA00022527"/>
    </source>
</evidence>
<feature type="domain" description="PASTA" evidence="12">
    <location>
        <begin position="410"/>
        <end position="477"/>
    </location>
</feature>
<dbReference type="EC" id="2.7.11.1" evidence="1"/>
<evidence type="ECO:0000259" key="12">
    <source>
        <dbReference type="PROSITE" id="PS51178"/>
    </source>
</evidence>
<reference evidence="13 14" key="1">
    <citation type="submission" date="2019-02" db="EMBL/GenBank/DDBJ databases">
        <title>Genomic Encyclopedia of Type Strains, Phase IV (KMG-IV): sequencing the most valuable type-strain genomes for metagenomic binning, comparative biology and taxonomic classification.</title>
        <authorList>
            <person name="Goeker M."/>
        </authorList>
    </citation>
    <scope>NUCLEOTIDE SEQUENCE [LARGE SCALE GENOMIC DNA]</scope>
    <source>
        <strain evidence="13 14">DSM 45622</strain>
    </source>
</reference>
<dbReference type="NCBIfam" id="NF033483">
    <property type="entry name" value="PknB_PASTA_kin"/>
    <property type="match status" value="1"/>
</dbReference>
<dbReference type="OrthoDB" id="9762169at2"/>
<keyword evidence="10" id="KW-0812">Transmembrane</keyword>
<feature type="transmembrane region" description="Helical" evidence="10">
    <location>
        <begin position="325"/>
        <end position="343"/>
    </location>
</feature>
<dbReference type="InterPro" id="IPR008271">
    <property type="entry name" value="Ser/Thr_kinase_AS"/>
</dbReference>
<dbReference type="PROSITE" id="PS50011">
    <property type="entry name" value="PROTEIN_KINASE_DOM"/>
    <property type="match status" value="1"/>
</dbReference>
<keyword evidence="2" id="KW-0723">Serine/threonine-protein kinase</keyword>
<keyword evidence="6" id="KW-0067">ATP-binding</keyword>
<evidence type="ECO:0000256" key="10">
    <source>
        <dbReference type="SAM" id="Phobius"/>
    </source>
</evidence>
<keyword evidence="14" id="KW-1185">Reference proteome</keyword>
<dbReference type="SUPFAM" id="SSF56112">
    <property type="entry name" value="Protein kinase-like (PK-like)"/>
    <property type="match status" value="1"/>
</dbReference>
<comment type="catalytic activity">
    <reaction evidence="8">
        <text>L-seryl-[protein] + ATP = O-phospho-L-seryl-[protein] + ADP + H(+)</text>
        <dbReference type="Rhea" id="RHEA:17989"/>
        <dbReference type="Rhea" id="RHEA-COMP:9863"/>
        <dbReference type="Rhea" id="RHEA-COMP:11604"/>
        <dbReference type="ChEBI" id="CHEBI:15378"/>
        <dbReference type="ChEBI" id="CHEBI:29999"/>
        <dbReference type="ChEBI" id="CHEBI:30616"/>
        <dbReference type="ChEBI" id="CHEBI:83421"/>
        <dbReference type="ChEBI" id="CHEBI:456216"/>
        <dbReference type="EC" id="2.7.11.1"/>
    </reaction>
</comment>
<dbReference type="Proteomes" id="UP000293638">
    <property type="component" value="Unassembled WGS sequence"/>
</dbReference>
<keyword evidence="10" id="KW-0472">Membrane</keyword>
<dbReference type="CDD" id="cd14014">
    <property type="entry name" value="STKc_PknB_like"/>
    <property type="match status" value="1"/>
</dbReference>
<comment type="catalytic activity">
    <reaction evidence="7">
        <text>L-threonyl-[protein] + ATP = O-phospho-L-threonyl-[protein] + ADP + H(+)</text>
        <dbReference type="Rhea" id="RHEA:46608"/>
        <dbReference type="Rhea" id="RHEA-COMP:11060"/>
        <dbReference type="Rhea" id="RHEA-COMP:11605"/>
        <dbReference type="ChEBI" id="CHEBI:15378"/>
        <dbReference type="ChEBI" id="CHEBI:30013"/>
        <dbReference type="ChEBI" id="CHEBI:30616"/>
        <dbReference type="ChEBI" id="CHEBI:61977"/>
        <dbReference type="ChEBI" id="CHEBI:456216"/>
        <dbReference type="EC" id="2.7.11.1"/>
    </reaction>
</comment>
<dbReference type="Pfam" id="PF03793">
    <property type="entry name" value="PASTA"/>
    <property type="match status" value="2"/>
</dbReference>
<feature type="compositionally biased region" description="Pro residues" evidence="9">
    <location>
        <begin position="299"/>
        <end position="314"/>
    </location>
</feature>
<feature type="domain" description="PASTA" evidence="12">
    <location>
        <begin position="545"/>
        <end position="604"/>
    </location>
</feature>
<evidence type="ECO:0000256" key="5">
    <source>
        <dbReference type="ARBA" id="ARBA00022777"/>
    </source>
</evidence>
<evidence type="ECO:0000313" key="13">
    <source>
        <dbReference type="EMBL" id="RZS82952.1"/>
    </source>
</evidence>
<keyword evidence="3" id="KW-0808">Transferase</keyword>
<dbReference type="InterPro" id="IPR000719">
    <property type="entry name" value="Prot_kinase_dom"/>
</dbReference>
<feature type="domain" description="PASTA" evidence="12">
    <location>
        <begin position="478"/>
        <end position="544"/>
    </location>
</feature>
<accession>A0A4Q7NGJ9</accession>
<dbReference type="PROSITE" id="PS51178">
    <property type="entry name" value="PASTA"/>
    <property type="match status" value="3"/>
</dbReference>
<protein>
    <recommendedName>
        <fullName evidence="1">non-specific serine/threonine protein kinase</fullName>
        <ecNumber evidence="1">2.7.11.1</ecNumber>
    </recommendedName>
</protein>